<organism evidence="2 3">
    <name type="scientific">Ralstonia nicotianae (strain ATCC BAA-1114 / GMI1000)</name>
    <name type="common">Ralstonia solanacearum</name>
    <dbReference type="NCBI Taxonomy" id="267608"/>
    <lineage>
        <taxon>Bacteria</taxon>
        <taxon>Pseudomonadati</taxon>
        <taxon>Pseudomonadota</taxon>
        <taxon>Betaproteobacteria</taxon>
        <taxon>Burkholderiales</taxon>
        <taxon>Burkholderiaceae</taxon>
        <taxon>Ralstonia</taxon>
        <taxon>Ralstonia solanacearum species complex</taxon>
    </lineage>
</organism>
<protein>
    <submittedName>
        <fullName evidence="2">Uncharacterized protein</fullName>
    </submittedName>
</protein>
<dbReference type="EnsemblBacteria" id="CAD15358">
    <property type="protein sequence ID" value="CAD15358"/>
    <property type="gene ID" value="RSc1656"/>
</dbReference>
<dbReference type="RefSeq" id="WP_011001597.1">
    <property type="nucleotide sequence ID" value="NC_003295.1"/>
</dbReference>
<reference evidence="2 3" key="1">
    <citation type="journal article" date="2002" name="Nature">
        <title>Genome sequence of the plant pathogen Ralstonia solanacearum.</title>
        <authorList>
            <person name="Salanoubat M."/>
            <person name="Genin S."/>
            <person name="Artiguenave F."/>
            <person name="Gouzy J."/>
            <person name="Mangenot S."/>
            <person name="Arlat M."/>
            <person name="Billault A."/>
            <person name="Brottier P."/>
            <person name="Camus J.C."/>
            <person name="Cattolico L."/>
            <person name="Chandler M."/>
            <person name="Choisne N."/>
            <person name="Claudel-Renard C."/>
            <person name="Cunnac S."/>
            <person name="Demange N."/>
            <person name="Gaspin C."/>
            <person name="Lavie M."/>
            <person name="Moisan A."/>
            <person name="Robert C."/>
            <person name="Saurin W."/>
            <person name="Schiex T."/>
            <person name="Siguier P."/>
            <person name="Thebault P."/>
            <person name="Whalen M."/>
            <person name="Wincker P."/>
            <person name="Levy M."/>
            <person name="Weissenbach J."/>
            <person name="Boucher C.A."/>
        </authorList>
    </citation>
    <scope>NUCLEOTIDE SEQUENCE [LARGE SCALE GENOMIC DNA]</scope>
    <source>
        <strain evidence="3">ATCC BAA-1114 / GMI1000</strain>
    </source>
</reference>
<feature type="compositionally biased region" description="Basic and acidic residues" evidence="1">
    <location>
        <begin position="483"/>
        <end position="496"/>
    </location>
</feature>
<name>Q8XYV0_RALN1</name>
<feature type="region of interest" description="Disordered" evidence="1">
    <location>
        <begin position="483"/>
        <end position="521"/>
    </location>
</feature>
<gene>
    <name evidence="2" type="ordered locus">RSc1656</name>
</gene>
<dbReference type="EMBL" id="AL646052">
    <property type="protein sequence ID" value="CAD15358.1"/>
    <property type="molecule type" value="Genomic_DNA"/>
</dbReference>
<dbReference type="STRING" id="267608.RSc1656"/>
<sequence>MTTTTSESVFEHRYEAVENLVHEAARWACAHHERQTTHDLDGNLQANEQNATQDLATAIREVALHGIEAHVDDLHVDATAAAMKRRLAEKRAAGYRGWNDPNDCHIENLAILLHRSLRQGKALDVANFAMMLYRREAAPEAITAALSPWLTPSKPAVELVPHADLQGLRDTLLAPRKILRDEEGWLTHPAMPAVDEDVPYDRLLAAFGIETFVRDMETDADEATAKRYFDDGHPDCSAWMPTPPEGEGWRLLEIFDSEIGPYALFARAAKTEPSRRRQDVAAPSTDSANPIEAIDTEMRRAIASPDGRAVDGLIEALDCTLREHGFTVAPVDAQGHTATGGEASHTVLANLANAVRWWGSQEDGIPAEVATAFNAAHLALGWSLSHPMDFDAAAQQQAEPVAGEPSTWNLINQYIDAVSRYTEAVRINVGIDSAVEECFHLEGRLWARIDAQFGQRAGVLDGWDVIRRTSVIELVDRARADQLDQRQTEPAEDAHPRAWPRLSCPPQHQSGATPPPCPSRK</sequence>
<dbReference type="KEGG" id="rso:RSc1656"/>
<dbReference type="HOGENOM" id="CLU_623843_0_0_4"/>
<dbReference type="Proteomes" id="UP000001436">
    <property type="component" value="Chromosome"/>
</dbReference>
<proteinExistence type="predicted"/>
<evidence type="ECO:0000256" key="1">
    <source>
        <dbReference type="SAM" id="MobiDB-lite"/>
    </source>
</evidence>
<keyword evidence="3" id="KW-1185">Reference proteome</keyword>
<dbReference type="AlphaFoldDB" id="Q8XYV0"/>
<evidence type="ECO:0000313" key="3">
    <source>
        <dbReference type="Proteomes" id="UP000001436"/>
    </source>
</evidence>
<accession>Q8XYV0</accession>
<evidence type="ECO:0000313" key="2">
    <source>
        <dbReference type="EMBL" id="CAD15358.1"/>
    </source>
</evidence>